<proteinExistence type="predicted"/>
<gene>
    <name evidence="2" type="ORF">E1B28_005171</name>
</gene>
<protein>
    <submittedName>
        <fullName evidence="2">Uncharacterized protein</fullName>
    </submittedName>
</protein>
<dbReference type="KEGG" id="more:E1B28_005171"/>
<organism evidence="2 3">
    <name type="scientific">Marasmius oreades</name>
    <name type="common">fairy-ring Marasmius</name>
    <dbReference type="NCBI Taxonomy" id="181124"/>
    <lineage>
        <taxon>Eukaryota</taxon>
        <taxon>Fungi</taxon>
        <taxon>Dikarya</taxon>
        <taxon>Basidiomycota</taxon>
        <taxon>Agaricomycotina</taxon>
        <taxon>Agaricomycetes</taxon>
        <taxon>Agaricomycetidae</taxon>
        <taxon>Agaricales</taxon>
        <taxon>Marasmiineae</taxon>
        <taxon>Marasmiaceae</taxon>
        <taxon>Marasmius</taxon>
    </lineage>
</organism>
<dbReference type="Proteomes" id="UP001049176">
    <property type="component" value="Chromosome 2"/>
</dbReference>
<dbReference type="OrthoDB" id="3107928at2759"/>
<feature type="region of interest" description="Disordered" evidence="1">
    <location>
        <begin position="77"/>
        <end position="106"/>
    </location>
</feature>
<evidence type="ECO:0000313" key="3">
    <source>
        <dbReference type="Proteomes" id="UP001049176"/>
    </source>
</evidence>
<dbReference type="EMBL" id="CM032182">
    <property type="protein sequence ID" value="KAG7097859.1"/>
    <property type="molecule type" value="Genomic_DNA"/>
</dbReference>
<comment type="caution">
    <text evidence="2">The sequence shown here is derived from an EMBL/GenBank/DDBJ whole genome shotgun (WGS) entry which is preliminary data.</text>
</comment>
<reference evidence="2" key="1">
    <citation type="journal article" date="2021" name="Genome Biol. Evol.">
        <title>The assembled and annotated genome of the fairy-ring fungus Marasmius oreades.</title>
        <authorList>
            <person name="Hiltunen M."/>
            <person name="Ament-Velasquez S.L."/>
            <person name="Johannesson H."/>
        </authorList>
    </citation>
    <scope>NUCLEOTIDE SEQUENCE</scope>
    <source>
        <strain evidence="2">03SP1</strain>
    </source>
</reference>
<keyword evidence="3" id="KW-1185">Reference proteome</keyword>
<accession>A0A9P8ADQ7</accession>
<dbReference type="RefSeq" id="XP_043014329.1">
    <property type="nucleotide sequence ID" value="XM_043149721.1"/>
</dbReference>
<dbReference type="GeneID" id="66074247"/>
<dbReference type="AlphaFoldDB" id="A0A9P8ADQ7"/>
<sequence>MSQWSTLDFTTMRRFNLKYGLGPETRLFGRLPVTKEDIVLYRITSNYERHVPADKVDALMDELEEVFGKHGKWYISDDNESFSGNYKISLPPKSEDTEASTSEEGR</sequence>
<name>A0A9P8ADQ7_9AGAR</name>
<evidence type="ECO:0000313" key="2">
    <source>
        <dbReference type="EMBL" id="KAG7097859.1"/>
    </source>
</evidence>
<evidence type="ECO:0000256" key="1">
    <source>
        <dbReference type="SAM" id="MobiDB-lite"/>
    </source>
</evidence>